<dbReference type="AlphaFoldDB" id="A0A502EQU1"/>
<dbReference type="PANTHER" id="PTHR37937">
    <property type="entry name" value="CONJUGATIVE TRANSFER: DNA TRANSPORT"/>
    <property type="match status" value="1"/>
</dbReference>
<dbReference type="SUPFAM" id="SSF52540">
    <property type="entry name" value="P-loop containing nucleoside triphosphate hydrolases"/>
    <property type="match status" value="1"/>
</dbReference>
<dbReference type="Gene3D" id="3.40.50.300">
    <property type="entry name" value="P-loop containing nucleotide triphosphate hydrolases"/>
    <property type="match status" value="2"/>
</dbReference>
<keyword evidence="3 7" id="KW-0812">Transmembrane</keyword>
<keyword evidence="4 7" id="KW-1133">Transmembrane helix</keyword>
<name>A0A502EQU1_9PROT</name>
<protein>
    <submittedName>
        <fullName evidence="9">Type IV secretion system protein VirD4</fullName>
    </submittedName>
</protein>
<evidence type="ECO:0000259" key="8">
    <source>
        <dbReference type="Pfam" id="PF10412"/>
    </source>
</evidence>
<dbReference type="PANTHER" id="PTHR37937:SF1">
    <property type="entry name" value="CONJUGATIVE TRANSFER: DNA TRANSPORT"/>
    <property type="match status" value="1"/>
</dbReference>
<feature type="transmembrane region" description="Helical" evidence="7">
    <location>
        <begin position="130"/>
        <end position="151"/>
    </location>
</feature>
<feature type="transmembrane region" description="Helical" evidence="7">
    <location>
        <begin position="12"/>
        <end position="36"/>
    </location>
</feature>
<evidence type="ECO:0000256" key="1">
    <source>
        <dbReference type="ARBA" id="ARBA00004651"/>
    </source>
</evidence>
<evidence type="ECO:0000256" key="6">
    <source>
        <dbReference type="SAM" id="MobiDB-lite"/>
    </source>
</evidence>
<evidence type="ECO:0000256" key="4">
    <source>
        <dbReference type="ARBA" id="ARBA00022989"/>
    </source>
</evidence>
<feature type="compositionally biased region" description="Polar residues" evidence="6">
    <location>
        <begin position="514"/>
        <end position="523"/>
    </location>
</feature>
<dbReference type="InterPro" id="IPR019476">
    <property type="entry name" value="T4SS_TraD_DNA-bd"/>
</dbReference>
<feature type="region of interest" description="Disordered" evidence="6">
    <location>
        <begin position="509"/>
        <end position="532"/>
    </location>
</feature>
<sequence length="635" mass="68533">MNVRSDTQPGVVALAFLIGAAAIYGAWIVGLEALVWPHAPADLWGIAFPTFNPLGGVTPALRGRWFELFEQNYQSRLLLATLPGALVMGGVMAMSRASLRNLWLAPAAWAVGGGLGLAAAYLLALPDVHWHVLAPAGLALLLAFVATLIVAPNVDTTNVVRGVKVVMHDGDSRQALKEASRKGQTALAAVVLPAAAETGHIMCAGTTGAGKSVANMELLTTALHRGDRVVAVDADGSAMSRLYLPGDVILNPFDARGARWCILSEIEQPSDFKHLADCALTTLGGSAEWMGYGRDIFAACLETWHQNQLGSSDAFFRTLATAKPAKLALLCEGTAAHRYFEEGAERLTASTLGVISENLRALGLAASGDGEPFSVRRFIREGTGSLWIPYRADQTAAMRRLASCWMRLALNEALSLPDSRTRRLWFNVDELDGIGRIEDLKDALVRLRKKGGCVFLGFQSIAQLRKLYDAEANTIVENCNTKLFLRCHISEGGGTAKFASEVIGDRTVSRQESTETVSSNGRSTTRREHRTDERMVLPAEITQLPDLTGYLWVAGSRNWLLVTYQYLDWPERVAPWVPRSFPPLSAVPSDPSPVLPPTAGGSQAPLRGVNPSQVQGKDQGLDRWDNGATHRPAAE</sequence>
<dbReference type="EMBL" id="RCZP01000072">
    <property type="protein sequence ID" value="TPG39474.1"/>
    <property type="molecule type" value="Genomic_DNA"/>
</dbReference>
<dbReference type="Pfam" id="PF10412">
    <property type="entry name" value="TrwB_AAD_bind"/>
    <property type="match status" value="1"/>
</dbReference>
<keyword evidence="10" id="KW-1185">Reference proteome</keyword>
<feature type="transmembrane region" description="Helical" evidence="7">
    <location>
        <begin position="102"/>
        <end position="124"/>
    </location>
</feature>
<dbReference type="Proteomes" id="UP000317078">
    <property type="component" value="Unassembled WGS sequence"/>
</dbReference>
<evidence type="ECO:0000313" key="10">
    <source>
        <dbReference type="Proteomes" id="UP000317078"/>
    </source>
</evidence>
<dbReference type="OrthoDB" id="102453at2"/>
<dbReference type="CDD" id="cd01127">
    <property type="entry name" value="TrwB_TraG_TraD_VirD4"/>
    <property type="match status" value="1"/>
</dbReference>
<feature type="domain" description="Type IV secretion system coupling protein TraD DNA-binding" evidence="8">
    <location>
        <begin position="186"/>
        <end position="555"/>
    </location>
</feature>
<feature type="region of interest" description="Disordered" evidence="6">
    <location>
        <begin position="588"/>
        <end position="635"/>
    </location>
</feature>
<evidence type="ECO:0000313" key="9">
    <source>
        <dbReference type="EMBL" id="TPG39474.1"/>
    </source>
</evidence>
<dbReference type="InterPro" id="IPR027417">
    <property type="entry name" value="P-loop_NTPase"/>
</dbReference>
<evidence type="ECO:0000256" key="2">
    <source>
        <dbReference type="ARBA" id="ARBA00022475"/>
    </source>
</evidence>
<dbReference type="GO" id="GO:0005886">
    <property type="term" value="C:plasma membrane"/>
    <property type="evidence" value="ECO:0007669"/>
    <property type="project" value="UniProtKB-SubCell"/>
</dbReference>
<organism evidence="9 10">
    <name type="scientific">Muricoccus nepalensis</name>
    <dbReference type="NCBI Taxonomy" id="1854500"/>
    <lineage>
        <taxon>Bacteria</taxon>
        <taxon>Pseudomonadati</taxon>
        <taxon>Pseudomonadota</taxon>
        <taxon>Alphaproteobacteria</taxon>
        <taxon>Acetobacterales</taxon>
        <taxon>Roseomonadaceae</taxon>
        <taxon>Muricoccus</taxon>
    </lineage>
</organism>
<comment type="subcellular location">
    <subcellularLocation>
        <location evidence="1">Cell membrane</location>
        <topology evidence="1">Multi-pass membrane protein</topology>
    </subcellularLocation>
</comment>
<reference evidence="9 10" key="1">
    <citation type="journal article" date="2019" name="Environ. Microbiol.">
        <title>Species interactions and distinct microbial communities in high Arctic permafrost affected cryosols are associated with the CH4 and CO2 gas fluxes.</title>
        <authorList>
            <person name="Altshuler I."/>
            <person name="Hamel J."/>
            <person name="Turney S."/>
            <person name="Magnuson E."/>
            <person name="Levesque R."/>
            <person name="Greer C."/>
            <person name="Whyte L.G."/>
        </authorList>
    </citation>
    <scope>NUCLEOTIDE SEQUENCE [LARGE SCALE GENOMIC DNA]</scope>
    <source>
        <strain evidence="9 10">S9.3B</strain>
    </source>
</reference>
<comment type="caution">
    <text evidence="9">The sequence shown here is derived from an EMBL/GenBank/DDBJ whole genome shotgun (WGS) entry which is preliminary data.</text>
</comment>
<evidence type="ECO:0000256" key="7">
    <source>
        <dbReference type="SAM" id="Phobius"/>
    </source>
</evidence>
<keyword evidence="2" id="KW-1003">Cell membrane</keyword>
<evidence type="ECO:0000256" key="3">
    <source>
        <dbReference type="ARBA" id="ARBA00022692"/>
    </source>
</evidence>
<feature type="transmembrane region" description="Helical" evidence="7">
    <location>
        <begin position="77"/>
        <end position="95"/>
    </location>
</feature>
<proteinExistence type="predicted"/>
<accession>A0A502EQU1</accession>
<gene>
    <name evidence="9" type="ORF">EAH89_29090</name>
</gene>
<keyword evidence="5 7" id="KW-0472">Membrane</keyword>
<evidence type="ECO:0000256" key="5">
    <source>
        <dbReference type="ARBA" id="ARBA00023136"/>
    </source>
</evidence>
<dbReference type="InterPro" id="IPR051539">
    <property type="entry name" value="T4SS-coupling_protein"/>
</dbReference>